<protein>
    <recommendedName>
        <fullName evidence="5">F-box domain-containing protein</fullName>
    </recommendedName>
</protein>
<dbReference type="InterPro" id="IPR036322">
    <property type="entry name" value="WD40_repeat_dom_sf"/>
</dbReference>
<reference evidence="4" key="1">
    <citation type="submission" date="2010-11" db="EMBL/GenBank/DDBJ databases">
        <title>The genome sequence of Microbotryum violaceum strain p1A1 Lamole.</title>
        <authorList>
            <person name="Cuomo C."/>
            <person name="Perlin M."/>
            <person name="Young S.K."/>
            <person name="Zeng Q."/>
            <person name="Gargeya S."/>
            <person name="Alvarado L."/>
            <person name="Berlin A."/>
            <person name="Chapman S.B."/>
            <person name="Chen Z."/>
            <person name="Freedman E."/>
            <person name="Gellesch M."/>
            <person name="Goldberg J."/>
            <person name="Griggs A."/>
            <person name="Gujja S."/>
            <person name="Heilman E."/>
            <person name="Heiman D."/>
            <person name="Howarth C."/>
            <person name="Mehta T."/>
            <person name="Neiman D."/>
            <person name="Pearson M."/>
            <person name="Roberts A."/>
            <person name="Saif S."/>
            <person name="Shea T."/>
            <person name="Shenoy N."/>
            <person name="Sisk P."/>
            <person name="Stolte C."/>
            <person name="Sykes S."/>
            <person name="White J."/>
            <person name="Yandava C."/>
            <person name="Haas B."/>
            <person name="Nusbaum C."/>
            <person name="Birren B."/>
        </authorList>
    </citation>
    <scope>NUCLEOTIDE SEQUENCE [LARGE SCALE GENOMIC DNA]</scope>
    <source>
        <strain evidence="4">p1A1 Lamole</strain>
    </source>
</reference>
<dbReference type="AlphaFoldDB" id="U5HD94"/>
<dbReference type="Proteomes" id="UP000017200">
    <property type="component" value="Unassembled WGS sequence"/>
</dbReference>
<dbReference type="SUPFAM" id="SSF50978">
    <property type="entry name" value="WD40 repeat-like"/>
    <property type="match status" value="1"/>
</dbReference>
<proteinExistence type="predicted"/>
<feature type="compositionally biased region" description="Polar residues" evidence="1">
    <location>
        <begin position="484"/>
        <end position="495"/>
    </location>
</feature>
<dbReference type="Gene3D" id="2.130.10.10">
    <property type="entry name" value="YVTN repeat-like/Quinoprotein amine dehydrogenase"/>
    <property type="match status" value="1"/>
</dbReference>
<evidence type="ECO:0000313" key="4">
    <source>
        <dbReference type="Proteomes" id="UP000017200"/>
    </source>
</evidence>
<accession>U5HD94</accession>
<name>U5HD94_USTV1</name>
<dbReference type="InterPro" id="IPR015943">
    <property type="entry name" value="WD40/YVTN_repeat-like_dom_sf"/>
</dbReference>
<dbReference type="InParanoid" id="U5HD94"/>
<feature type="region of interest" description="Disordered" evidence="1">
    <location>
        <begin position="484"/>
        <end position="507"/>
    </location>
</feature>
<evidence type="ECO:0008006" key="5">
    <source>
        <dbReference type="Google" id="ProtNLM"/>
    </source>
</evidence>
<gene>
    <name evidence="2" type="ORF">MVLG_05110</name>
</gene>
<keyword evidence="4" id="KW-1185">Reference proteome</keyword>
<organism evidence="2">
    <name type="scientific">Microbotryum lychnidis-dioicae (strain p1A1 Lamole / MvSl-1064)</name>
    <name type="common">Anther smut fungus</name>
    <dbReference type="NCBI Taxonomy" id="683840"/>
    <lineage>
        <taxon>Eukaryota</taxon>
        <taxon>Fungi</taxon>
        <taxon>Dikarya</taxon>
        <taxon>Basidiomycota</taxon>
        <taxon>Pucciniomycotina</taxon>
        <taxon>Microbotryomycetes</taxon>
        <taxon>Microbotryales</taxon>
        <taxon>Microbotryaceae</taxon>
        <taxon>Microbotryum</taxon>
    </lineage>
</organism>
<dbReference type="OMA" id="TSHWITI"/>
<feature type="compositionally biased region" description="Low complexity" evidence="1">
    <location>
        <begin position="496"/>
        <end position="505"/>
    </location>
</feature>
<sequence>MGSSSLWDLPPELYGTLASFLDLSSLIALSQSSSASRHLVLDHLAPSHIRSQAHIPTPDRLRLLNQCKWLGHIDRNFTQARMSGFSLPVSAPLVGESTRVVPAHHKSRNAFEMPCFRLWARNPEAGSWRGLVTSRRSTLQLWRVGAPGSREELAPVPMAPNIVQAGGASAASSSSRLNIDDDITSMILASAPDGALGSTDLIIARLSGLMQRIRIEEPSWHATQRRWISGRFVEVARYSPAYSTNPTADSTTSTIVQSISSGKGLLVSASTRKPRPSVTPQRSDNAMRVATPIPEIDRIDLSEAVKRSRRVIDASTSHWITIHSLTSPGLEPLRQQLPTKPWSTLMIPSSNELVVGCSGYSPLSLATLTPTSCSPLRSIGIPLSRPSSIYSLASPPPLSPLLNPVHTVLSAYYNSSILIHDLRLPNHQSQVFKLEDPWSDDPAYSVACGGAAGAWVAGGSARNASIRLWDLRSSTSQALSLISTTAPPINNHPSDATSTSTPPATRSIRNRDLDLLNASTKAQGLTLFSPHRDGSPIYALEFELSRLWACTDKRIVGIDWDRVEGDHGRGLVRWEGVGYYEFGDGEGDPGKFRMSW</sequence>
<reference evidence="3" key="4">
    <citation type="submission" date="2015-06" db="UniProtKB">
        <authorList>
            <consortium name="EnsemblFungi"/>
        </authorList>
    </citation>
    <scope>IDENTIFICATION</scope>
</reference>
<evidence type="ECO:0000313" key="2">
    <source>
        <dbReference type="EMBL" id="KDE04462.1"/>
    </source>
</evidence>
<evidence type="ECO:0000256" key="1">
    <source>
        <dbReference type="SAM" id="MobiDB-lite"/>
    </source>
</evidence>
<dbReference type="OrthoDB" id="1259151at2759"/>
<dbReference type="EMBL" id="GL541706">
    <property type="protein sequence ID" value="KDE04462.1"/>
    <property type="molecule type" value="Genomic_DNA"/>
</dbReference>
<evidence type="ECO:0000313" key="3">
    <source>
        <dbReference type="EnsemblFungi" id="MVLG_05110T0"/>
    </source>
</evidence>
<reference evidence="2" key="2">
    <citation type="submission" date="2010-11" db="EMBL/GenBank/DDBJ databases">
        <authorList>
            <consortium name="The Broad Institute Genome Sequencing Platform"/>
            <person name="Earl A."/>
            <person name="Ward D."/>
            <person name="Feldgarden M."/>
            <person name="Gevers D."/>
            <person name="Butler R."/>
            <person name="Young S.K."/>
            <person name="Zeng Q."/>
            <person name="Gargeya S."/>
            <person name="Fitzgerald M."/>
            <person name="Haas B."/>
            <person name="Abouelleil A."/>
            <person name="Alvarado L."/>
            <person name="Arachchi H.M."/>
            <person name="Berlin A."/>
            <person name="Brown A."/>
            <person name="Chapman S.B."/>
            <person name="Chen Z."/>
            <person name="Dunbar C."/>
            <person name="Freedman E."/>
            <person name="Gearin G."/>
            <person name="Gellesch M."/>
            <person name="Goldberg J."/>
            <person name="Griggs A."/>
            <person name="Gujja S."/>
            <person name="Heilman E."/>
            <person name="Heiman D."/>
            <person name="Howarth C."/>
            <person name="Larson L."/>
            <person name="Lui A."/>
            <person name="MacDonald P.J.P."/>
            <person name="Mehta T."/>
            <person name="Montmayeur A."/>
            <person name="Murphy C."/>
            <person name="Neiman D."/>
            <person name="Pearson M."/>
            <person name="Priest M."/>
            <person name="Roberts A."/>
            <person name="Saif S."/>
            <person name="Shea T."/>
            <person name="Shenoy N."/>
            <person name="Sisk P."/>
            <person name="Stolte C."/>
            <person name="Sykes S."/>
            <person name="White J."/>
            <person name="Yandava C."/>
            <person name="Wortman J."/>
            <person name="Nusbaum C."/>
            <person name="Birren B."/>
        </authorList>
    </citation>
    <scope>NUCLEOTIDE SEQUENCE</scope>
    <source>
        <strain evidence="2">P1A1 Lamole</strain>
    </source>
</reference>
<dbReference type="HOGENOM" id="CLU_457976_0_0_1"/>
<dbReference type="EMBL" id="AEIJ01000508">
    <property type="status" value="NOT_ANNOTATED_CDS"/>
    <property type="molecule type" value="Genomic_DNA"/>
</dbReference>
<reference evidence="2 4" key="3">
    <citation type="journal article" date="2015" name="BMC Genomics">
        <title>Sex and parasites: genomic and transcriptomic analysis of Microbotryum lychnidis-dioicae, the biotrophic and plant-castrating anther smut fungus.</title>
        <authorList>
            <person name="Perlin M.H."/>
            <person name="Amselem J."/>
            <person name="Fontanillas E."/>
            <person name="Toh S.S."/>
            <person name="Chen Z."/>
            <person name="Goldberg J."/>
            <person name="Duplessis S."/>
            <person name="Henrissat B."/>
            <person name="Young S."/>
            <person name="Zeng Q."/>
            <person name="Aguileta G."/>
            <person name="Petit E."/>
            <person name="Badouin H."/>
            <person name="Andrews J."/>
            <person name="Razeeq D."/>
            <person name="Gabaldon T."/>
            <person name="Quesneville H."/>
            <person name="Giraud T."/>
            <person name="Hood M.E."/>
            <person name="Schultz D.J."/>
            <person name="Cuomo C.A."/>
        </authorList>
    </citation>
    <scope>NUCLEOTIDE SEQUENCE [LARGE SCALE GENOMIC DNA]</scope>
    <source>
        <strain evidence="2">P1A1 Lamole</strain>
        <strain evidence="4">p1A1 Lamole</strain>
    </source>
</reference>
<dbReference type="EnsemblFungi" id="MVLG_05110T0">
    <property type="protein sequence ID" value="MVLG_05110T0"/>
    <property type="gene ID" value="MVLG_05110"/>
</dbReference>